<keyword evidence="2" id="KW-1185">Reference proteome</keyword>
<comment type="caution">
    <text evidence="1">The sequence shown here is derived from an EMBL/GenBank/DDBJ whole genome shotgun (WGS) entry which is preliminary data.</text>
</comment>
<dbReference type="EMBL" id="JACHNU010000006">
    <property type="protein sequence ID" value="MBB4664218.1"/>
    <property type="molecule type" value="Genomic_DNA"/>
</dbReference>
<name>A0A840IJV9_9ACTN</name>
<protein>
    <submittedName>
        <fullName evidence="1">Uncharacterized protein</fullName>
    </submittedName>
</protein>
<gene>
    <name evidence="1" type="ORF">BDZ31_003821</name>
</gene>
<accession>A0A840IJV9</accession>
<dbReference type="RefSeq" id="WP_183344046.1">
    <property type="nucleotide sequence ID" value="NZ_JACHNU010000006.1"/>
</dbReference>
<dbReference type="AlphaFoldDB" id="A0A840IJV9"/>
<proteinExistence type="predicted"/>
<evidence type="ECO:0000313" key="1">
    <source>
        <dbReference type="EMBL" id="MBB4664218.1"/>
    </source>
</evidence>
<evidence type="ECO:0000313" key="2">
    <source>
        <dbReference type="Proteomes" id="UP000585272"/>
    </source>
</evidence>
<sequence>MSRSANGRGVSRWREEVAAMLGRPTVIALDGAFDRPARDALRDWLAERPAGDRCGVVLDLRGAGRLDAPQRRLLLSTLVWPYTVAPVVVMVREPKELRGAIRADERLRHVEAVDSYVDASIALRAWRGGEPEGERVDAGARHRQVIERSLLAAERAAVAGDLDDALGWLELARALDGGLPATWELRRRQWAGEIGPAAAPASRPPQPIA</sequence>
<organism evidence="1 2">
    <name type="scientific">Conexibacter arvalis</name>
    <dbReference type="NCBI Taxonomy" id="912552"/>
    <lineage>
        <taxon>Bacteria</taxon>
        <taxon>Bacillati</taxon>
        <taxon>Actinomycetota</taxon>
        <taxon>Thermoleophilia</taxon>
        <taxon>Solirubrobacterales</taxon>
        <taxon>Conexibacteraceae</taxon>
        <taxon>Conexibacter</taxon>
    </lineage>
</organism>
<dbReference type="Proteomes" id="UP000585272">
    <property type="component" value="Unassembled WGS sequence"/>
</dbReference>
<reference evidence="1 2" key="1">
    <citation type="submission" date="2020-08" db="EMBL/GenBank/DDBJ databases">
        <title>Genomic Encyclopedia of Archaeal and Bacterial Type Strains, Phase II (KMG-II): from individual species to whole genera.</title>
        <authorList>
            <person name="Goeker M."/>
        </authorList>
    </citation>
    <scope>NUCLEOTIDE SEQUENCE [LARGE SCALE GENOMIC DNA]</scope>
    <source>
        <strain evidence="1 2">DSM 23288</strain>
    </source>
</reference>